<evidence type="ECO:0000313" key="2">
    <source>
        <dbReference type="EMBL" id="KRR24784.1"/>
    </source>
</evidence>
<dbReference type="AlphaFoldDB" id="A0A0R3N4U6"/>
<protein>
    <recommendedName>
        <fullName evidence="4">Secreted protein</fullName>
    </recommendedName>
</protein>
<evidence type="ECO:0000256" key="1">
    <source>
        <dbReference type="SAM" id="SignalP"/>
    </source>
</evidence>
<feature type="chain" id="PRO_5006444910" description="Secreted protein" evidence="1">
    <location>
        <begin position="20"/>
        <end position="128"/>
    </location>
</feature>
<feature type="signal peptide" evidence="1">
    <location>
        <begin position="1"/>
        <end position="19"/>
    </location>
</feature>
<name>A0A0R3N4U6_9BRAD</name>
<sequence length="128" mass="13495">MSQIFQVIFAALAVSATFGAVQLASGHDLTGRRELTPPAPATDINRAAKADRATLRTAPGESETITIRSVGLEDTSVVVRVPVVKDEARNRPPLPAKPNKSKTAIACEPPVSVLTEVAKLLQPGRCVT</sequence>
<evidence type="ECO:0008006" key="4">
    <source>
        <dbReference type="Google" id="ProtNLM"/>
    </source>
</evidence>
<dbReference type="RefSeq" id="WP_057858364.1">
    <property type="nucleotide sequence ID" value="NZ_LLYB01000060.1"/>
</dbReference>
<dbReference type="OrthoDB" id="8234890at2"/>
<dbReference type="EMBL" id="LLYB01000060">
    <property type="protein sequence ID" value="KRR24784.1"/>
    <property type="molecule type" value="Genomic_DNA"/>
</dbReference>
<evidence type="ECO:0000313" key="3">
    <source>
        <dbReference type="Proteomes" id="UP000051660"/>
    </source>
</evidence>
<organism evidence="2 3">
    <name type="scientific">Bradyrhizobium lablabi</name>
    <dbReference type="NCBI Taxonomy" id="722472"/>
    <lineage>
        <taxon>Bacteria</taxon>
        <taxon>Pseudomonadati</taxon>
        <taxon>Pseudomonadota</taxon>
        <taxon>Alphaproteobacteria</taxon>
        <taxon>Hyphomicrobiales</taxon>
        <taxon>Nitrobacteraceae</taxon>
        <taxon>Bradyrhizobium</taxon>
    </lineage>
</organism>
<proteinExistence type="predicted"/>
<keyword evidence="1" id="KW-0732">Signal</keyword>
<dbReference type="Proteomes" id="UP000051660">
    <property type="component" value="Unassembled WGS sequence"/>
</dbReference>
<reference evidence="2 3" key="1">
    <citation type="submission" date="2014-03" db="EMBL/GenBank/DDBJ databases">
        <title>Bradyrhizobium valentinum sp. nov., isolated from effective nodules of Lupinus mariae-josephae, a lupine endemic of basic-lime soils in Eastern Spain.</title>
        <authorList>
            <person name="Duran D."/>
            <person name="Rey L."/>
            <person name="Navarro A."/>
            <person name="Busquets A."/>
            <person name="Imperial J."/>
            <person name="Ruiz-Argueso T."/>
        </authorList>
    </citation>
    <scope>NUCLEOTIDE SEQUENCE [LARGE SCALE GENOMIC DNA]</scope>
    <source>
        <strain evidence="2 3">CCBAU 23086</strain>
    </source>
</reference>
<accession>A0A0R3N4U6</accession>
<gene>
    <name evidence="2" type="ORF">CQ14_05420</name>
</gene>
<comment type="caution">
    <text evidence="2">The sequence shown here is derived from an EMBL/GenBank/DDBJ whole genome shotgun (WGS) entry which is preliminary data.</text>
</comment>